<reference evidence="1" key="2">
    <citation type="submission" date="2016-06" db="EMBL/GenBank/DDBJ databases">
        <title>The genome of a short-lived fish provides insights into sex chromosome evolution and the genetic control of aging.</title>
        <authorList>
            <person name="Reichwald K."/>
            <person name="Felder M."/>
            <person name="Petzold A."/>
            <person name="Koch P."/>
            <person name="Groth M."/>
            <person name="Platzer M."/>
        </authorList>
    </citation>
    <scope>NUCLEOTIDE SEQUENCE</scope>
    <source>
        <tissue evidence="1">Brain</tissue>
    </source>
</reference>
<evidence type="ECO:0000313" key="1">
    <source>
        <dbReference type="EMBL" id="SBR99109.1"/>
    </source>
</evidence>
<dbReference type="EMBL" id="HAEH01014095">
    <property type="protein sequence ID" value="SBR99109.1"/>
    <property type="molecule type" value="Transcribed_RNA"/>
</dbReference>
<feature type="non-terminal residue" evidence="1">
    <location>
        <position position="117"/>
    </location>
</feature>
<sequence length="117" mass="13014">AQISTEAEAYAWMWRQQERGAAAALFPPSFLSPVPCHHGEGIWPALPASWLQRERQIVAEESRSVQPMAHSKSSILRVDTRTSVLLGGTVRVGAGRFRPTMSGERLITKWTLTWQSG</sequence>
<protein>
    <submittedName>
        <fullName evidence="1">Uncharacterized protein</fullName>
    </submittedName>
</protein>
<proteinExistence type="predicted"/>
<feature type="non-terminal residue" evidence="1">
    <location>
        <position position="1"/>
    </location>
</feature>
<dbReference type="AlphaFoldDB" id="A0A1A8R1I7"/>
<accession>A0A1A8R1I7</accession>
<reference evidence="1" key="1">
    <citation type="submission" date="2016-05" db="EMBL/GenBank/DDBJ databases">
        <authorList>
            <person name="Lavstsen T."/>
            <person name="Jespersen J.S."/>
        </authorList>
    </citation>
    <scope>NUCLEOTIDE SEQUENCE</scope>
    <source>
        <tissue evidence="1">Brain</tissue>
    </source>
</reference>
<name>A0A1A8R1I7_9TELE</name>
<gene>
    <name evidence="1" type="primary">Nfu_g_1_020680</name>
</gene>
<organism evidence="1">
    <name type="scientific">Nothobranchius rachovii</name>
    <name type="common">bluefin notho</name>
    <dbReference type="NCBI Taxonomy" id="451742"/>
    <lineage>
        <taxon>Eukaryota</taxon>
        <taxon>Metazoa</taxon>
        <taxon>Chordata</taxon>
        <taxon>Craniata</taxon>
        <taxon>Vertebrata</taxon>
        <taxon>Euteleostomi</taxon>
        <taxon>Actinopterygii</taxon>
        <taxon>Neopterygii</taxon>
        <taxon>Teleostei</taxon>
        <taxon>Neoteleostei</taxon>
        <taxon>Acanthomorphata</taxon>
        <taxon>Ovalentaria</taxon>
        <taxon>Atherinomorphae</taxon>
        <taxon>Cyprinodontiformes</taxon>
        <taxon>Nothobranchiidae</taxon>
        <taxon>Nothobranchius</taxon>
    </lineage>
</organism>